<keyword evidence="13" id="KW-1185">Reference proteome</keyword>
<dbReference type="PANTHER" id="PTHR30349:SF77">
    <property type="entry name" value="TYROSINE RECOMBINASE XERC"/>
    <property type="match status" value="1"/>
</dbReference>
<evidence type="ECO:0000256" key="5">
    <source>
        <dbReference type="ARBA" id="ARBA00022908"/>
    </source>
</evidence>
<evidence type="ECO:0000256" key="6">
    <source>
        <dbReference type="ARBA" id="ARBA00023125"/>
    </source>
</evidence>
<keyword evidence="3" id="KW-0132">Cell division</keyword>
<keyword evidence="5" id="KW-0229">DNA integration</keyword>
<name>A0ABT9TYU7_PAEHA</name>
<organism evidence="12 13">
    <name type="scientific">Paenibacillus harenae</name>
    <dbReference type="NCBI Taxonomy" id="306543"/>
    <lineage>
        <taxon>Bacteria</taxon>
        <taxon>Bacillati</taxon>
        <taxon>Bacillota</taxon>
        <taxon>Bacilli</taxon>
        <taxon>Bacillales</taxon>
        <taxon>Paenibacillaceae</taxon>
        <taxon>Paenibacillus</taxon>
    </lineage>
</organism>
<dbReference type="SUPFAM" id="SSF56349">
    <property type="entry name" value="DNA breaking-rejoining enzymes"/>
    <property type="match status" value="1"/>
</dbReference>
<dbReference type="Pfam" id="PF02899">
    <property type="entry name" value="Phage_int_SAM_1"/>
    <property type="match status" value="1"/>
</dbReference>
<keyword evidence="4" id="KW-0159">Chromosome partition</keyword>
<dbReference type="PROSITE" id="PS51898">
    <property type="entry name" value="TYR_RECOMBINASE"/>
    <property type="match status" value="1"/>
</dbReference>
<dbReference type="Proteomes" id="UP001229346">
    <property type="component" value="Unassembled WGS sequence"/>
</dbReference>
<evidence type="ECO:0000313" key="12">
    <source>
        <dbReference type="EMBL" id="MDQ0111249.1"/>
    </source>
</evidence>
<gene>
    <name evidence="12" type="ORF">J2T15_000682</name>
</gene>
<reference evidence="12 13" key="1">
    <citation type="submission" date="2023-07" db="EMBL/GenBank/DDBJ databases">
        <title>Sorghum-associated microbial communities from plants grown in Nebraska, USA.</title>
        <authorList>
            <person name="Schachtman D."/>
        </authorList>
    </citation>
    <scope>NUCLEOTIDE SEQUENCE [LARGE SCALE GENOMIC DNA]</scope>
    <source>
        <strain evidence="12 13">CC482</strain>
    </source>
</reference>
<comment type="subcellular location">
    <subcellularLocation>
        <location evidence="1">Cytoplasm</location>
    </subcellularLocation>
</comment>
<feature type="domain" description="Tyr recombinase" evidence="10">
    <location>
        <begin position="127"/>
        <end position="317"/>
    </location>
</feature>
<keyword evidence="2" id="KW-0963">Cytoplasm</keyword>
<dbReference type="InterPro" id="IPR010998">
    <property type="entry name" value="Integrase_recombinase_N"/>
</dbReference>
<evidence type="ECO:0000256" key="9">
    <source>
        <dbReference type="PROSITE-ProRule" id="PRU01248"/>
    </source>
</evidence>
<dbReference type="Gene3D" id="1.10.443.10">
    <property type="entry name" value="Intergrase catalytic core"/>
    <property type="match status" value="1"/>
</dbReference>
<dbReference type="InterPro" id="IPR002104">
    <property type="entry name" value="Integrase_catalytic"/>
</dbReference>
<evidence type="ECO:0000256" key="3">
    <source>
        <dbReference type="ARBA" id="ARBA00022618"/>
    </source>
</evidence>
<keyword evidence="7" id="KW-0233">DNA recombination</keyword>
<evidence type="ECO:0000256" key="4">
    <source>
        <dbReference type="ARBA" id="ARBA00022829"/>
    </source>
</evidence>
<evidence type="ECO:0000256" key="2">
    <source>
        <dbReference type="ARBA" id="ARBA00022490"/>
    </source>
</evidence>
<sequence length="324" mass="36992">MTKHSIDNLIDSFTIYLEVNKNYAKGTVEVYNHTIVRFASWLKEAKNITFIEDISANDIQLFLGTLRHPKNSTDMNKRHPKAGSVFAATTRARIVSAIKQFFKWAVKQQYLQYDVSQYIENPKLGERLPKSLSLQDAMKFEQFAANRNFNERDSLITTLFLLLGLRVSELVNIDLKHFNEDEGSITIIGKGNKERKLVLTPKIIRSLEIYKPTRQVILQKRNRTEEPALFISVKQGKRLTRRSVELIIEEIAKEAGVRANNNKVTPHKLRHTCATVLYNDGEGADLLAIADLLGHADPKTATIYTKVNIEKMRKIVTSNPLELT</sequence>
<dbReference type="InterPro" id="IPR013762">
    <property type="entry name" value="Integrase-like_cat_sf"/>
</dbReference>
<dbReference type="RefSeq" id="WP_307201076.1">
    <property type="nucleotide sequence ID" value="NZ_JAUSSU010000002.1"/>
</dbReference>
<dbReference type="PANTHER" id="PTHR30349">
    <property type="entry name" value="PHAGE INTEGRASE-RELATED"/>
    <property type="match status" value="1"/>
</dbReference>
<proteinExistence type="predicted"/>
<dbReference type="InterPro" id="IPR044068">
    <property type="entry name" value="CB"/>
</dbReference>
<accession>A0ABT9TYU7</accession>
<keyword evidence="6 9" id="KW-0238">DNA-binding</keyword>
<evidence type="ECO:0000259" key="10">
    <source>
        <dbReference type="PROSITE" id="PS51898"/>
    </source>
</evidence>
<dbReference type="PROSITE" id="PS51900">
    <property type="entry name" value="CB"/>
    <property type="match status" value="1"/>
</dbReference>
<evidence type="ECO:0000259" key="11">
    <source>
        <dbReference type="PROSITE" id="PS51900"/>
    </source>
</evidence>
<evidence type="ECO:0000256" key="1">
    <source>
        <dbReference type="ARBA" id="ARBA00004496"/>
    </source>
</evidence>
<keyword evidence="8" id="KW-0131">Cell cycle</keyword>
<comment type="caution">
    <text evidence="12">The sequence shown here is derived from an EMBL/GenBank/DDBJ whole genome shotgun (WGS) entry which is preliminary data.</text>
</comment>
<evidence type="ECO:0000256" key="8">
    <source>
        <dbReference type="ARBA" id="ARBA00023306"/>
    </source>
</evidence>
<evidence type="ECO:0000313" key="13">
    <source>
        <dbReference type="Proteomes" id="UP001229346"/>
    </source>
</evidence>
<dbReference type="Gene3D" id="1.10.150.130">
    <property type="match status" value="1"/>
</dbReference>
<dbReference type="Pfam" id="PF00589">
    <property type="entry name" value="Phage_integrase"/>
    <property type="match status" value="1"/>
</dbReference>
<dbReference type="InterPro" id="IPR050090">
    <property type="entry name" value="Tyrosine_recombinase_XerCD"/>
</dbReference>
<dbReference type="InterPro" id="IPR011010">
    <property type="entry name" value="DNA_brk_join_enz"/>
</dbReference>
<dbReference type="EMBL" id="JAUSSU010000002">
    <property type="protein sequence ID" value="MDQ0111249.1"/>
    <property type="molecule type" value="Genomic_DNA"/>
</dbReference>
<evidence type="ECO:0000256" key="7">
    <source>
        <dbReference type="ARBA" id="ARBA00023172"/>
    </source>
</evidence>
<feature type="domain" description="Core-binding (CB)" evidence="11">
    <location>
        <begin position="4"/>
        <end position="106"/>
    </location>
</feature>
<dbReference type="InterPro" id="IPR004107">
    <property type="entry name" value="Integrase_SAM-like_N"/>
</dbReference>
<protein>
    <submittedName>
        <fullName evidence="12">Integrase/recombinase XerD</fullName>
    </submittedName>
</protein>